<gene>
    <name evidence="1" type="ORF">H2198_008365</name>
</gene>
<protein>
    <submittedName>
        <fullName evidence="1">Uncharacterized protein</fullName>
    </submittedName>
</protein>
<accession>A0ACC2ZXU8</accession>
<keyword evidence="2" id="KW-1185">Reference proteome</keyword>
<reference evidence="1" key="1">
    <citation type="submission" date="2022-10" db="EMBL/GenBank/DDBJ databases">
        <title>Culturing micro-colonial fungi from biological soil crusts in the Mojave desert and describing Neophaeococcomyces mojavensis, and introducing the new genera and species Taxawa tesnikishii.</title>
        <authorList>
            <person name="Kurbessoian T."/>
            <person name="Stajich J.E."/>
        </authorList>
    </citation>
    <scope>NUCLEOTIDE SEQUENCE</scope>
    <source>
        <strain evidence="1">JES_112</strain>
    </source>
</reference>
<proteinExistence type="predicted"/>
<evidence type="ECO:0000313" key="2">
    <source>
        <dbReference type="Proteomes" id="UP001172386"/>
    </source>
</evidence>
<dbReference type="Proteomes" id="UP001172386">
    <property type="component" value="Unassembled WGS sequence"/>
</dbReference>
<comment type="caution">
    <text evidence="1">The sequence shown here is derived from an EMBL/GenBank/DDBJ whole genome shotgun (WGS) entry which is preliminary data.</text>
</comment>
<organism evidence="1 2">
    <name type="scientific">Neophaeococcomyces mojaviensis</name>
    <dbReference type="NCBI Taxonomy" id="3383035"/>
    <lineage>
        <taxon>Eukaryota</taxon>
        <taxon>Fungi</taxon>
        <taxon>Dikarya</taxon>
        <taxon>Ascomycota</taxon>
        <taxon>Pezizomycotina</taxon>
        <taxon>Eurotiomycetes</taxon>
        <taxon>Chaetothyriomycetidae</taxon>
        <taxon>Chaetothyriales</taxon>
        <taxon>Chaetothyriales incertae sedis</taxon>
        <taxon>Neophaeococcomyces</taxon>
    </lineage>
</organism>
<sequence>MAQDEELHDEQSPLLRDHEQTNGNIARHNDPEQTAGEDRADASNDAIVEEPSISQKIAIMSSLWVGVFFAALDTTVVATLITPISSSLSSLSLLSYLATGYLIANSACQPLSGKLTDIFSRRAGLLFSNIFFALGTLICGLAPSAEVLILGRIIAGIGGGGLTCISTFVTSDLIPLRKRGIWQGYGNLVFGLGMGTGGIFGGVCADRLHVHVAGKLVEGWRWAFLIQVPFILVSAVLVFYLVDIPVRTPYKSLRAALSRVDFLGSALLVLAVTLLLLGLNTGGNQLPWTHGLVIAALVVSVLTLLLFIYVESNEKWVPEPIIPVALIGRTRTILCACLTNWFATMSAFLALYFVPLYLQSILSYSSSAAGLRVIPFAVTTSLGSLVVGYVMRSTGRYYMLMVITMMIFLVGAALLCTFNRATPSWTTFVYVTPLGWGYGGMLTITLVAMISAAPHEHQAVITAASYAFRSTGSTIGITVASAVFQNILTNGLRNEYGGLPGAENEIRHIRNSLDGLKPGYEFPKGWSRDIVLNKYMDALRGAFISGLGLAVLAAVAGLGMREHVLHSRLSRKDSNASRS</sequence>
<evidence type="ECO:0000313" key="1">
    <source>
        <dbReference type="EMBL" id="KAJ9652396.1"/>
    </source>
</evidence>
<dbReference type="EMBL" id="JAPDRQ010000201">
    <property type="protein sequence ID" value="KAJ9652396.1"/>
    <property type="molecule type" value="Genomic_DNA"/>
</dbReference>
<name>A0ACC2ZXU8_9EURO</name>